<dbReference type="SMART" id="SM00646">
    <property type="entry name" value="Ami_3"/>
    <property type="match status" value="1"/>
</dbReference>
<dbReference type="PANTHER" id="PTHR30404:SF0">
    <property type="entry name" value="N-ACETYLMURAMOYL-L-ALANINE AMIDASE AMIC"/>
    <property type="match status" value="1"/>
</dbReference>
<proteinExistence type="predicted"/>
<dbReference type="InterPro" id="IPR002508">
    <property type="entry name" value="MurNAc-LAA_cat"/>
</dbReference>
<protein>
    <recommendedName>
        <fullName evidence="2">N-acetylmuramoyl-L-alanine amidase</fullName>
        <ecNumber evidence="2">3.5.1.28</ecNumber>
    </recommendedName>
</protein>
<dbReference type="Gene3D" id="3.40.630.40">
    <property type="entry name" value="Zn-dependent exopeptidases"/>
    <property type="match status" value="1"/>
</dbReference>
<accession>A0A927F8N4</accession>
<dbReference type="GO" id="GO:0009253">
    <property type="term" value="P:peptidoglycan catabolic process"/>
    <property type="evidence" value="ECO:0007669"/>
    <property type="project" value="InterPro"/>
</dbReference>
<comment type="catalytic activity">
    <reaction evidence="1">
        <text>Hydrolyzes the link between N-acetylmuramoyl residues and L-amino acid residues in certain cell-wall glycopeptides.</text>
        <dbReference type="EC" id="3.5.1.28"/>
    </reaction>
</comment>
<name>A0A927F8N4_9BACT</name>
<dbReference type="RefSeq" id="WP_191617617.1">
    <property type="nucleotide sequence ID" value="NZ_JACYFG010000036.1"/>
</dbReference>
<dbReference type="InterPro" id="IPR050695">
    <property type="entry name" value="N-acetylmuramoyl_amidase_3"/>
</dbReference>
<evidence type="ECO:0000256" key="2">
    <source>
        <dbReference type="ARBA" id="ARBA00011901"/>
    </source>
</evidence>
<evidence type="ECO:0000256" key="3">
    <source>
        <dbReference type="ARBA" id="ARBA00022801"/>
    </source>
</evidence>
<evidence type="ECO:0000313" key="6">
    <source>
        <dbReference type="Proteomes" id="UP000622317"/>
    </source>
</evidence>
<dbReference type="GO" id="GO:0030288">
    <property type="term" value="C:outer membrane-bounded periplasmic space"/>
    <property type="evidence" value="ECO:0007669"/>
    <property type="project" value="TreeGrafter"/>
</dbReference>
<gene>
    <name evidence="5" type="ORF">IEN85_13540</name>
</gene>
<organism evidence="5 6">
    <name type="scientific">Pelagicoccus enzymogenes</name>
    <dbReference type="NCBI Taxonomy" id="2773457"/>
    <lineage>
        <taxon>Bacteria</taxon>
        <taxon>Pseudomonadati</taxon>
        <taxon>Verrucomicrobiota</taxon>
        <taxon>Opitutia</taxon>
        <taxon>Puniceicoccales</taxon>
        <taxon>Pelagicoccaceae</taxon>
        <taxon>Pelagicoccus</taxon>
    </lineage>
</organism>
<reference evidence="5" key="1">
    <citation type="submission" date="2020-09" db="EMBL/GenBank/DDBJ databases">
        <title>Pelagicoccus enzymogenes sp. nov. with an EPS production, isolated from marine sediment.</title>
        <authorList>
            <person name="Feng X."/>
        </authorList>
    </citation>
    <scope>NUCLEOTIDE SEQUENCE</scope>
    <source>
        <strain evidence="5">NFK12</strain>
    </source>
</reference>
<evidence type="ECO:0000256" key="1">
    <source>
        <dbReference type="ARBA" id="ARBA00001561"/>
    </source>
</evidence>
<comment type="caution">
    <text evidence="5">The sequence shown here is derived from an EMBL/GenBank/DDBJ whole genome shotgun (WGS) entry which is preliminary data.</text>
</comment>
<dbReference type="SUPFAM" id="SSF53187">
    <property type="entry name" value="Zn-dependent exopeptidases"/>
    <property type="match status" value="1"/>
</dbReference>
<dbReference type="PANTHER" id="PTHR30404">
    <property type="entry name" value="N-ACETYLMURAMOYL-L-ALANINE AMIDASE"/>
    <property type="match status" value="1"/>
</dbReference>
<dbReference type="AlphaFoldDB" id="A0A927F8N4"/>
<keyword evidence="3" id="KW-0378">Hydrolase</keyword>
<sequence>MHLSKRSGTLLSFGVAASFLLGGCQSTESGKAVEPEVSAMEEAPSDLLGEIPQEEDITKSREAELRELEEALAAETQPKSREPRTLAEQAKFYGAKATRLAETKQWRLSKGDRVLLLKEDSRFAELDGVKVILDAPLKRVRGSWLLGDSDRRIILNSAFGSSEAGGIGIGTIVLDPGHGGVHDGAKNERIGILEKELALDVSLRLKGHLESRGFKVVLTRYDDRHVELKDRPEIANGLKADLFLSVHFNAAGRPDPHGLETYLFTPAGYPSSSATEVGDDAVPHPANQRDQQNFELAYAIQKSMLARLGREDRGVKKGRWAVLKTLNCPGSLVECGFVSNDDEALLISTAGYRERVAQSLFEAILSYAGVESDS</sequence>
<dbReference type="CDD" id="cd02696">
    <property type="entry name" value="MurNAc-LAA"/>
    <property type="match status" value="1"/>
</dbReference>
<dbReference type="PROSITE" id="PS51257">
    <property type="entry name" value="PROKAR_LIPOPROTEIN"/>
    <property type="match status" value="1"/>
</dbReference>
<dbReference type="GO" id="GO:0008745">
    <property type="term" value="F:N-acetylmuramoyl-L-alanine amidase activity"/>
    <property type="evidence" value="ECO:0007669"/>
    <property type="project" value="UniProtKB-EC"/>
</dbReference>
<feature type="domain" description="MurNAc-LAA" evidence="4">
    <location>
        <begin position="232"/>
        <end position="365"/>
    </location>
</feature>
<evidence type="ECO:0000259" key="4">
    <source>
        <dbReference type="SMART" id="SM00646"/>
    </source>
</evidence>
<evidence type="ECO:0000313" key="5">
    <source>
        <dbReference type="EMBL" id="MBD5780518.1"/>
    </source>
</evidence>
<dbReference type="Proteomes" id="UP000622317">
    <property type="component" value="Unassembled WGS sequence"/>
</dbReference>
<dbReference type="Pfam" id="PF01520">
    <property type="entry name" value="Amidase_3"/>
    <property type="match status" value="1"/>
</dbReference>
<dbReference type="EMBL" id="JACYFG010000036">
    <property type="protein sequence ID" value="MBD5780518.1"/>
    <property type="molecule type" value="Genomic_DNA"/>
</dbReference>
<dbReference type="EC" id="3.5.1.28" evidence="2"/>
<keyword evidence="6" id="KW-1185">Reference proteome</keyword>